<keyword evidence="2 8" id="KW-0032">Aminotransferase</keyword>
<sequence length="352" mass="39186">MDIKYPVSRPSMMGAELAYVTEAVDSGWISAHGTHVRRFEETFARYNDMAHGVACSSGTAALTLALRALGIGPGDEVIVPEMTFVASAWAVTYTGATPVFVDCRDDLNIDPDLIEEKITSSTRAIMPVHVDGRRCAMDQIMDIAFEYNLRVVEDFAEAHGIMPVGDVACYSLFANKIITAGEGGVCLTDDPRLAGQMAHLRSMAFTKDRSYLHKKIGYNFRMTALQGAVALAQAERIDEILGTRKEIERRYDEGLAGIDGITLMPPRDVLWLYDLRAERREELCRHLAAEGIETRVFFKPMSQQPMYRDPVWPTLNATRFSLDGLYLPTYTDLTASDQEFIVSQVRAFYGVG</sequence>
<dbReference type="STRING" id="1915400.FM21_35855"/>
<reference evidence="8 9" key="1">
    <citation type="submission" date="2014-05" db="EMBL/GenBank/DDBJ databases">
        <title>Complete genome sequence of the Streptomyces mutabilis TRM45540.</title>
        <authorList>
            <person name="Luo X."/>
            <person name="Zhang L."/>
        </authorList>
    </citation>
    <scope>NUCLEOTIDE SEQUENCE [LARGE SCALE GENOMIC DNA]</scope>
    <source>
        <strain evidence="8 9">TRM45540</strain>
    </source>
</reference>
<dbReference type="PANTHER" id="PTHR30244:SF34">
    <property type="entry name" value="DTDP-4-AMINO-4,6-DIDEOXYGALACTOSE TRANSAMINASE"/>
    <property type="match status" value="1"/>
</dbReference>
<dbReference type="GO" id="GO:0008483">
    <property type="term" value="F:transaminase activity"/>
    <property type="evidence" value="ECO:0007669"/>
    <property type="project" value="UniProtKB-KW"/>
</dbReference>
<dbReference type="PANTHER" id="PTHR30244">
    <property type="entry name" value="TRANSAMINASE"/>
    <property type="match status" value="1"/>
</dbReference>
<evidence type="ECO:0000256" key="7">
    <source>
        <dbReference type="PIRSR" id="PIRSR000390-2"/>
    </source>
</evidence>
<dbReference type="Gene3D" id="3.90.1150.10">
    <property type="entry name" value="Aspartate Aminotransferase, domain 1"/>
    <property type="match status" value="1"/>
</dbReference>
<dbReference type="HOGENOM" id="CLU_033332_2_4_11"/>
<dbReference type="EMBL" id="JNFQ01000009">
    <property type="protein sequence ID" value="KFG71236.1"/>
    <property type="molecule type" value="Genomic_DNA"/>
</dbReference>
<dbReference type="Pfam" id="PF01041">
    <property type="entry name" value="DegT_DnrJ_EryC1"/>
    <property type="match status" value="1"/>
</dbReference>
<dbReference type="CDD" id="cd00616">
    <property type="entry name" value="AHBA_syn"/>
    <property type="match status" value="1"/>
</dbReference>
<evidence type="ECO:0000256" key="4">
    <source>
        <dbReference type="ARBA" id="ARBA00022898"/>
    </source>
</evidence>
<accession>A0A086MQR8</accession>
<feature type="active site" description="Proton acceptor" evidence="6">
    <location>
        <position position="176"/>
    </location>
</feature>
<evidence type="ECO:0000256" key="2">
    <source>
        <dbReference type="ARBA" id="ARBA00022576"/>
    </source>
</evidence>
<evidence type="ECO:0000256" key="5">
    <source>
        <dbReference type="ARBA" id="ARBA00038398"/>
    </source>
</evidence>
<dbReference type="Proteomes" id="UP000029095">
    <property type="component" value="Unassembled WGS sequence"/>
</dbReference>
<dbReference type="InterPro" id="IPR015424">
    <property type="entry name" value="PyrdxlP-dep_Trfase"/>
</dbReference>
<gene>
    <name evidence="8" type="ORF">FM21_35855</name>
</gene>
<dbReference type="RefSeq" id="WP_043386541.1">
    <property type="nucleotide sequence ID" value="NZ_KN039952.1"/>
</dbReference>
<dbReference type="AlphaFoldDB" id="A0A086MQR8"/>
<keyword evidence="4 7" id="KW-0663">Pyridoxal phosphate</keyword>
<dbReference type="GO" id="GO:0000271">
    <property type="term" value="P:polysaccharide biosynthetic process"/>
    <property type="evidence" value="ECO:0007669"/>
    <property type="project" value="TreeGrafter"/>
</dbReference>
<name>A0A086MQR8_9ACTN</name>
<evidence type="ECO:0000256" key="3">
    <source>
        <dbReference type="ARBA" id="ARBA00022679"/>
    </source>
</evidence>
<dbReference type="InterPro" id="IPR000653">
    <property type="entry name" value="DegT/StrS_aminotransferase"/>
</dbReference>
<dbReference type="GO" id="GO:0030170">
    <property type="term" value="F:pyridoxal phosphate binding"/>
    <property type="evidence" value="ECO:0007669"/>
    <property type="project" value="TreeGrafter"/>
</dbReference>
<proteinExistence type="inferred from homology"/>
<dbReference type="PIRSF" id="PIRSF000390">
    <property type="entry name" value="PLP_StrS"/>
    <property type="match status" value="1"/>
</dbReference>
<dbReference type="Gene3D" id="3.40.640.10">
    <property type="entry name" value="Type I PLP-dependent aspartate aminotransferase-like (Major domain)"/>
    <property type="match status" value="1"/>
</dbReference>
<evidence type="ECO:0000313" key="8">
    <source>
        <dbReference type="EMBL" id="KFG71236.1"/>
    </source>
</evidence>
<comment type="cofactor">
    <cofactor evidence="1">
        <name>pyridoxal 5'-phosphate</name>
        <dbReference type="ChEBI" id="CHEBI:597326"/>
    </cofactor>
</comment>
<dbReference type="SUPFAM" id="SSF53383">
    <property type="entry name" value="PLP-dependent transferases"/>
    <property type="match status" value="1"/>
</dbReference>
<comment type="caution">
    <text evidence="8">The sequence shown here is derived from an EMBL/GenBank/DDBJ whole genome shotgun (WGS) entry which is preliminary data.</text>
</comment>
<organism evidence="8 9">
    <name type="scientific">Streptomyces mutabilis</name>
    <dbReference type="NCBI Taxonomy" id="67332"/>
    <lineage>
        <taxon>Bacteria</taxon>
        <taxon>Bacillati</taxon>
        <taxon>Actinomycetota</taxon>
        <taxon>Actinomycetes</taxon>
        <taxon>Kitasatosporales</taxon>
        <taxon>Streptomycetaceae</taxon>
        <taxon>Streptomyces</taxon>
    </lineage>
</organism>
<dbReference type="InterPro" id="IPR015421">
    <property type="entry name" value="PyrdxlP-dep_Trfase_major"/>
</dbReference>
<evidence type="ECO:0000313" key="9">
    <source>
        <dbReference type="Proteomes" id="UP000029095"/>
    </source>
</evidence>
<keyword evidence="3 8" id="KW-0808">Transferase</keyword>
<protein>
    <submittedName>
        <fullName evidence="8">Aminotransferase</fullName>
    </submittedName>
</protein>
<comment type="similarity">
    <text evidence="5">Belongs to the DegT/DnrJ/EryC1 family. L-glutamine:2-deoxy-scyllo-inosose/scyllo-inosose aminotransferase subfamily.</text>
</comment>
<feature type="modified residue" description="N6-(pyridoxal phosphate)lysine" evidence="7">
    <location>
        <position position="176"/>
    </location>
</feature>
<evidence type="ECO:0000256" key="6">
    <source>
        <dbReference type="PIRSR" id="PIRSR000390-1"/>
    </source>
</evidence>
<evidence type="ECO:0000256" key="1">
    <source>
        <dbReference type="ARBA" id="ARBA00001933"/>
    </source>
</evidence>
<keyword evidence="9" id="KW-1185">Reference proteome</keyword>
<dbReference type="InterPro" id="IPR015422">
    <property type="entry name" value="PyrdxlP-dep_Trfase_small"/>
</dbReference>